<accession>A0A166PDS9</accession>
<name>A0A166PDS9_9AGAM</name>
<sequence>MDLDEHSEYTLFVGAAEWNCDPGEDNRDLFVEVKVDGASEVVDLRPNPGTKLSKFINIEIKSVARTSSESLSIARADASLGNLLETCAYGDAAALELTIAPLMLDTLEQVAVTDVGGGSK</sequence>
<evidence type="ECO:0000313" key="1">
    <source>
        <dbReference type="EMBL" id="KZP25988.1"/>
    </source>
</evidence>
<dbReference type="Proteomes" id="UP000076532">
    <property type="component" value="Unassembled WGS sequence"/>
</dbReference>
<reference evidence="1 2" key="1">
    <citation type="journal article" date="2016" name="Mol. Biol. Evol.">
        <title>Comparative Genomics of Early-Diverging Mushroom-Forming Fungi Provides Insights into the Origins of Lignocellulose Decay Capabilities.</title>
        <authorList>
            <person name="Nagy L.G."/>
            <person name="Riley R."/>
            <person name="Tritt A."/>
            <person name="Adam C."/>
            <person name="Daum C."/>
            <person name="Floudas D."/>
            <person name="Sun H."/>
            <person name="Yadav J.S."/>
            <person name="Pangilinan J."/>
            <person name="Larsson K.H."/>
            <person name="Matsuura K."/>
            <person name="Barry K."/>
            <person name="Labutti K."/>
            <person name="Kuo R."/>
            <person name="Ohm R.A."/>
            <person name="Bhattacharya S.S."/>
            <person name="Shirouzu T."/>
            <person name="Yoshinaga Y."/>
            <person name="Martin F.M."/>
            <person name="Grigoriev I.V."/>
            <person name="Hibbett D.S."/>
        </authorList>
    </citation>
    <scope>NUCLEOTIDE SEQUENCE [LARGE SCALE GENOMIC DNA]</scope>
    <source>
        <strain evidence="1 2">CBS 109695</strain>
    </source>
</reference>
<protein>
    <submittedName>
        <fullName evidence="1">Uncharacterized protein</fullName>
    </submittedName>
</protein>
<keyword evidence="2" id="KW-1185">Reference proteome</keyword>
<organism evidence="1 2">
    <name type="scientific">Athelia psychrophila</name>
    <dbReference type="NCBI Taxonomy" id="1759441"/>
    <lineage>
        <taxon>Eukaryota</taxon>
        <taxon>Fungi</taxon>
        <taxon>Dikarya</taxon>
        <taxon>Basidiomycota</taxon>
        <taxon>Agaricomycotina</taxon>
        <taxon>Agaricomycetes</taxon>
        <taxon>Agaricomycetidae</taxon>
        <taxon>Atheliales</taxon>
        <taxon>Atheliaceae</taxon>
        <taxon>Athelia</taxon>
    </lineage>
</organism>
<evidence type="ECO:0000313" key="2">
    <source>
        <dbReference type="Proteomes" id="UP000076532"/>
    </source>
</evidence>
<dbReference type="EMBL" id="KV417517">
    <property type="protein sequence ID" value="KZP25988.1"/>
    <property type="molecule type" value="Genomic_DNA"/>
</dbReference>
<proteinExistence type="predicted"/>
<dbReference type="AlphaFoldDB" id="A0A166PDS9"/>
<gene>
    <name evidence="1" type="ORF">FIBSPDRAFT_949782</name>
</gene>